<evidence type="ECO:0000313" key="2">
    <source>
        <dbReference type="Proteomes" id="UP000054928"/>
    </source>
</evidence>
<organism evidence="1 2">
    <name type="scientific">Plasmopara halstedii</name>
    <name type="common">Downy mildew of sunflower</name>
    <dbReference type="NCBI Taxonomy" id="4781"/>
    <lineage>
        <taxon>Eukaryota</taxon>
        <taxon>Sar</taxon>
        <taxon>Stramenopiles</taxon>
        <taxon>Oomycota</taxon>
        <taxon>Peronosporomycetes</taxon>
        <taxon>Peronosporales</taxon>
        <taxon>Peronosporaceae</taxon>
        <taxon>Plasmopara</taxon>
    </lineage>
</organism>
<evidence type="ECO:0000313" key="1">
    <source>
        <dbReference type="EMBL" id="CEG50342.1"/>
    </source>
</evidence>
<dbReference type="EMBL" id="CCYD01003104">
    <property type="protein sequence ID" value="CEG50342.1"/>
    <property type="molecule type" value="Genomic_DNA"/>
</dbReference>
<protein>
    <submittedName>
        <fullName evidence="1">Uncharacterized protein</fullName>
    </submittedName>
</protein>
<dbReference type="AlphaFoldDB" id="A0A0P1B8Q1"/>
<proteinExistence type="predicted"/>
<dbReference type="RefSeq" id="XP_024586711.1">
    <property type="nucleotide sequence ID" value="XM_024721631.1"/>
</dbReference>
<accession>A0A0P1B8Q1</accession>
<sequence length="154" mass="18151">MLHKWEEFWAAYRARNPNSPIDPIELLNPYFDDFTLATYVMEEHDAKRLQDMLFQHWFDNGKSYDYLKVLYGDHESKSSIFEGVLKAYERFITTKSKAPRFFTQYIEPDKHVIFFEKLSQLNKNKPIHLLAQLTAIVRDESTISKILEAALGKG</sequence>
<keyword evidence="2" id="KW-1185">Reference proteome</keyword>
<dbReference type="Proteomes" id="UP000054928">
    <property type="component" value="Unassembled WGS sequence"/>
</dbReference>
<dbReference type="GeneID" id="36403114"/>
<reference evidence="2" key="1">
    <citation type="submission" date="2014-09" db="EMBL/GenBank/DDBJ databases">
        <authorList>
            <person name="Sharma Rahul"/>
            <person name="Thines Marco"/>
        </authorList>
    </citation>
    <scope>NUCLEOTIDE SEQUENCE [LARGE SCALE GENOMIC DNA]</scope>
</reference>
<name>A0A0P1B8Q1_PLAHL</name>